<reference evidence="3" key="1">
    <citation type="submission" date="2023-12" db="EMBL/GenBank/DDBJ databases">
        <title>Novel isolates from deep terrestrial aquifers shed light on the physiology and ecology of the class Limnochordia.</title>
        <authorList>
            <person name="Karnachuk O.V."/>
            <person name="Lukina A.P."/>
            <person name="Avakyan M.R."/>
            <person name="Kadnikov V."/>
            <person name="Begmatov S."/>
            <person name="Beletsky A.V."/>
            <person name="Mardanov A.V."/>
            <person name="Ravin N.V."/>
        </authorList>
    </citation>
    <scope>NUCLEOTIDE SEQUENCE [LARGE SCALE GENOMIC DNA]</scope>
    <source>
        <strain evidence="3">LN</strain>
    </source>
</reference>
<dbReference type="RefSeq" id="WP_324668465.1">
    <property type="nucleotide sequence ID" value="NZ_CP141614.1"/>
</dbReference>
<name>A0ABZ1BNM2_9FIRM</name>
<dbReference type="Gene3D" id="3.30.1330.30">
    <property type="match status" value="1"/>
</dbReference>
<keyword evidence="3" id="KW-1185">Reference proteome</keyword>
<dbReference type="InterPro" id="IPR004038">
    <property type="entry name" value="Ribosomal_eL8/eL30/eS12/Gad45"/>
</dbReference>
<evidence type="ECO:0000313" key="3">
    <source>
        <dbReference type="Proteomes" id="UP001333102"/>
    </source>
</evidence>
<dbReference type="Proteomes" id="UP001333102">
    <property type="component" value="Chromosome"/>
</dbReference>
<accession>A0ABZ1BNM2</accession>
<dbReference type="InterPro" id="IPR029064">
    <property type="entry name" value="Ribosomal_eL30-like_sf"/>
</dbReference>
<evidence type="ECO:0000313" key="2">
    <source>
        <dbReference type="EMBL" id="WRP14163.1"/>
    </source>
</evidence>
<dbReference type="PRINTS" id="PR00884">
    <property type="entry name" value="RIBOSOMALHS6"/>
</dbReference>
<dbReference type="SUPFAM" id="SSF55315">
    <property type="entry name" value="L30e-like"/>
    <property type="match status" value="1"/>
</dbReference>
<evidence type="ECO:0000259" key="1">
    <source>
        <dbReference type="Pfam" id="PF01248"/>
    </source>
</evidence>
<dbReference type="Pfam" id="PF01248">
    <property type="entry name" value="Ribosomal_L7Ae"/>
    <property type="match status" value="1"/>
</dbReference>
<protein>
    <submittedName>
        <fullName evidence="2">Ribosomal L7Ae/L30e/S12e/Gadd45 family protein</fullName>
    </submittedName>
</protein>
<dbReference type="EMBL" id="CP141614">
    <property type="protein sequence ID" value="WRP14163.1"/>
    <property type="molecule type" value="Genomic_DNA"/>
</dbReference>
<proteinExistence type="predicted"/>
<gene>
    <name evidence="2" type="ORF">VLY81_12150</name>
</gene>
<organism evidence="2 3">
    <name type="scientific">Geochorda subterranea</name>
    <dbReference type="NCBI Taxonomy" id="3109564"/>
    <lineage>
        <taxon>Bacteria</taxon>
        <taxon>Bacillati</taxon>
        <taxon>Bacillota</taxon>
        <taxon>Limnochordia</taxon>
        <taxon>Limnochordales</taxon>
        <taxon>Geochordaceae</taxon>
        <taxon>Geochorda</taxon>
    </lineage>
</organism>
<feature type="domain" description="Ribosomal protein eL8/eL30/eS12/Gadd45" evidence="1">
    <location>
        <begin position="6"/>
        <end position="78"/>
    </location>
</feature>
<sequence>MRRERRAVGARQTLRALHRGVAQVVYVARDADPAVTRPIVELSQRLAVELIYVDSMQALGRACGIDVGASAAALVAEEPPADAKRQRKGGA</sequence>